<evidence type="ECO:0000313" key="3">
    <source>
        <dbReference type="Proteomes" id="UP000176868"/>
    </source>
</evidence>
<dbReference type="EMBL" id="MHWZ01000039">
    <property type="protein sequence ID" value="OHB16577.1"/>
    <property type="molecule type" value="Genomic_DNA"/>
</dbReference>
<gene>
    <name evidence="2" type="ORF">A2544_01015</name>
</gene>
<dbReference type="STRING" id="1802782.A2544_01015"/>
<dbReference type="Proteomes" id="UP000176868">
    <property type="component" value="Unassembled WGS sequence"/>
</dbReference>
<sequence length="77" mass="8952">MKIITTTKARKDIGHIINQVKYHGEVFAIGRRNSIDALLIRFPETYNKLFNDVTNVNAYSKSFNFLDREPEIYSVSE</sequence>
<evidence type="ECO:0000313" key="2">
    <source>
        <dbReference type="EMBL" id="OHB16577.1"/>
    </source>
</evidence>
<name>A0A1G2V4M6_9BACT</name>
<evidence type="ECO:0000256" key="1">
    <source>
        <dbReference type="ARBA" id="ARBA00009981"/>
    </source>
</evidence>
<evidence type="ECO:0008006" key="4">
    <source>
        <dbReference type="Google" id="ProtNLM"/>
    </source>
</evidence>
<organism evidence="2 3">
    <name type="scientific">Candidatus Zambryskibacteria bacterium RIFOXYD2_FULL_43_10</name>
    <dbReference type="NCBI Taxonomy" id="1802782"/>
    <lineage>
        <taxon>Bacteria</taxon>
        <taxon>Candidatus Zambryskiibacteriota</taxon>
    </lineage>
</organism>
<dbReference type="Gene3D" id="3.40.1620.10">
    <property type="entry name" value="YefM-like domain"/>
    <property type="match status" value="1"/>
</dbReference>
<accession>A0A1G2V4M6</accession>
<comment type="caution">
    <text evidence="2">The sequence shown here is derived from an EMBL/GenBank/DDBJ whole genome shotgun (WGS) entry which is preliminary data.</text>
</comment>
<proteinExistence type="inferred from homology"/>
<dbReference type="InterPro" id="IPR036165">
    <property type="entry name" value="YefM-like_sf"/>
</dbReference>
<dbReference type="SUPFAM" id="SSF143120">
    <property type="entry name" value="YefM-like"/>
    <property type="match status" value="1"/>
</dbReference>
<reference evidence="2 3" key="1">
    <citation type="journal article" date="2016" name="Nat. Commun.">
        <title>Thousands of microbial genomes shed light on interconnected biogeochemical processes in an aquifer system.</title>
        <authorList>
            <person name="Anantharaman K."/>
            <person name="Brown C.T."/>
            <person name="Hug L.A."/>
            <person name="Sharon I."/>
            <person name="Castelle C.J."/>
            <person name="Probst A.J."/>
            <person name="Thomas B.C."/>
            <person name="Singh A."/>
            <person name="Wilkins M.J."/>
            <person name="Karaoz U."/>
            <person name="Brodie E.L."/>
            <person name="Williams K.H."/>
            <person name="Hubbard S.S."/>
            <person name="Banfield J.F."/>
        </authorList>
    </citation>
    <scope>NUCLEOTIDE SEQUENCE [LARGE SCALE GENOMIC DNA]</scope>
</reference>
<comment type="similarity">
    <text evidence="1">Belongs to the phD/YefM antitoxin family.</text>
</comment>
<protein>
    <recommendedName>
        <fullName evidence="4">Antitoxin</fullName>
    </recommendedName>
</protein>
<dbReference type="AlphaFoldDB" id="A0A1G2V4M6"/>